<dbReference type="InterPro" id="IPR039315">
    <property type="entry name" value="CheW"/>
</dbReference>
<comment type="caution">
    <text evidence="2">The sequence shown here is derived from an EMBL/GenBank/DDBJ whole genome shotgun (WGS) entry which is preliminary data.</text>
</comment>
<dbReference type="EMBL" id="CAKLPX010000004">
    <property type="protein sequence ID" value="CAH0992930.1"/>
    <property type="molecule type" value="Genomic_DNA"/>
</dbReference>
<dbReference type="Proteomes" id="UP000838100">
    <property type="component" value="Unassembled WGS sequence"/>
</dbReference>
<evidence type="ECO:0000313" key="2">
    <source>
        <dbReference type="EMBL" id="CAH0992930.1"/>
    </source>
</evidence>
<protein>
    <recommendedName>
        <fullName evidence="1">CheW-like domain-containing protein</fullName>
    </recommendedName>
</protein>
<organism evidence="2 3">
    <name type="scientific">Sinobacterium norvegicum</name>
    <dbReference type="NCBI Taxonomy" id="1641715"/>
    <lineage>
        <taxon>Bacteria</taxon>
        <taxon>Pseudomonadati</taxon>
        <taxon>Pseudomonadota</taxon>
        <taxon>Gammaproteobacteria</taxon>
        <taxon>Cellvibrionales</taxon>
        <taxon>Spongiibacteraceae</taxon>
        <taxon>Sinobacterium</taxon>
    </lineage>
</organism>
<dbReference type="Pfam" id="PF01584">
    <property type="entry name" value="CheW"/>
    <property type="match status" value="1"/>
</dbReference>
<keyword evidence="3" id="KW-1185">Reference proteome</keyword>
<dbReference type="InterPro" id="IPR036061">
    <property type="entry name" value="CheW-like_dom_sf"/>
</dbReference>
<dbReference type="Gene3D" id="2.40.50.180">
    <property type="entry name" value="CheA-289, Domain 4"/>
    <property type="match status" value="1"/>
</dbReference>
<reference evidence="2" key="1">
    <citation type="submission" date="2021-12" db="EMBL/GenBank/DDBJ databases">
        <authorList>
            <person name="Rodrigo-Torres L."/>
            <person name="Arahal R. D."/>
            <person name="Lucena T."/>
        </authorList>
    </citation>
    <scope>NUCLEOTIDE SEQUENCE</scope>
    <source>
        <strain evidence="2">CECT 8267</strain>
    </source>
</reference>
<dbReference type="SMART" id="SM00260">
    <property type="entry name" value="CheW"/>
    <property type="match status" value="1"/>
</dbReference>
<dbReference type="PANTHER" id="PTHR22617">
    <property type="entry name" value="CHEMOTAXIS SENSOR HISTIDINE KINASE-RELATED"/>
    <property type="match status" value="1"/>
</dbReference>
<proteinExistence type="predicted"/>
<dbReference type="InterPro" id="IPR002545">
    <property type="entry name" value="CheW-lke_dom"/>
</dbReference>
<evidence type="ECO:0000313" key="3">
    <source>
        <dbReference type="Proteomes" id="UP000838100"/>
    </source>
</evidence>
<name>A0ABN8EKK0_9GAMM</name>
<evidence type="ECO:0000259" key="1">
    <source>
        <dbReference type="PROSITE" id="PS50851"/>
    </source>
</evidence>
<dbReference type="RefSeq" id="WP_237445615.1">
    <property type="nucleotide sequence ID" value="NZ_CAKLPX010000004.1"/>
</dbReference>
<feature type="domain" description="CheW-like" evidence="1">
    <location>
        <begin position="34"/>
        <end position="174"/>
    </location>
</feature>
<sequence>MNNTQEPFALLSAIAQRSAESAAGLPAQQDIQTYWSGVGFTLGGVKMVAPMAEVAEMLVLPEVTRMPGVQPWVKGVANVRGRLLPLIDLNQFFDGDKVTTSRERRVLVVEKGELYTGLVVDKVFGMQHFPADNFADEIVEDAAEFSEFLVGSYIVNNEAWAVFSPFLLAADGHFSNAAAS</sequence>
<dbReference type="SUPFAM" id="SSF50341">
    <property type="entry name" value="CheW-like"/>
    <property type="match status" value="1"/>
</dbReference>
<accession>A0ABN8EKK0</accession>
<gene>
    <name evidence="2" type="ORF">SIN8267_03069</name>
</gene>
<dbReference type="PROSITE" id="PS50851">
    <property type="entry name" value="CHEW"/>
    <property type="match status" value="1"/>
</dbReference>
<dbReference type="PANTHER" id="PTHR22617:SF43">
    <property type="entry name" value="PROTEIN PILI"/>
    <property type="match status" value="1"/>
</dbReference>